<feature type="transmembrane region" description="Helical" evidence="18">
    <location>
        <begin position="195"/>
        <end position="216"/>
    </location>
</feature>
<feature type="chain" id="PRO_5004043490" description="Proteinase-activated receptor 1" evidence="19">
    <location>
        <begin position="20"/>
        <end position="442"/>
    </location>
</feature>
<comment type="subcellular location">
    <subcellularLocation>
        <location evidence="1">Cell membrane</location>
        <topology evidence="1">Multi-pass membrane protein</topology>
    </subcellularLocation>
</comment>
<evidence type="ECO:0000256" key="9">
    <source>
        <dbReference type="ARBA" id="ARBA00023084"/>
    </source>
</evidence>
<dbReference type="eggNOG" id="ENOG502QTR0">
    <property type="taxonomic scope" value="Eukaryota"/>
</dbReference>
<accession>M3XJA8</accession>
<evidence type="ECO:0000256" key="14">
    <source>
        <dbReference type="ARBA" id="ARBA00023224"/>
    </source>
</evidence>
<dbReference type="PRINTS" id="PR00237">
    <property type="entry name" value="GPCRRHODOPSN"/>
</dbReference>
<dbReference type="GO" id="GO:0007200">
    <property type="term" value="P:phospholipase C-activating G protein-coupled receptor signaling pathway"/>
    <property type="evidence" value="ECO:0007669"/>
    <property type="project" value="TreeGrafter"/>
</dbReference>
<organism evidence="21 22">
    <name type="scientific">Latimeria chalumnae</name>
    <name type="common">Coelacanth</name>
    <dbReference type="NCBI Taxonomy" id="7897"/>
    <lineage>
        <taxon>Eukaryota</taxon>
        <taxon>Metazoa</taxon>
        <taxon>Chordata</taxon>
        <taxon>Craniata</taxon>
        <taxon>Vertebrata</taxon>
        <taxon>Euteleostomi</taxon>
        <taxon>Coelacanthiformes</taxon>
        <taxon>Coelacanthidae</taxon>
        <taxon>Latimeria</taxon>
    </lineage>
</organism>
<dbReference type="SUPFAM" id="SSF81321">
    <property type="entry name" value="Family A G protein-coupled receptor-like"/>
    <property type="match status" value="1"/>
</dbReference>
<dbReference type="InterPro" id="IPR003912">
    <property type="entry name" value="Protea_act_rcpt"/>
</dbReference>
<dbReference type="KEGG" id="lcm:102349897"/>
<name>M3XJA8_LATCH</name>
<dbReference type="PROSITE" id="PS50262">
    <property type="entry name" value="G_PROTEIN_RECEP_F1_2"/>
    <property type="match status" value="1"/>
</dbReference>
<feature type="transmembrane region" description="Helical" evidence="18">
    <location>
        <begin position="126"/>
        <end position="147"/>
    </location>
</feature>
<dbReference type="InterPro" id="IPR000935">
    <property type="entry name" value="Thrmbn_rcpt"/>
</dbReference>
<evidence type="ECO:0000256" key="10">
    <source>
        <dbReference type="ARBA" id="ARBA00023136"/>
    </source>
</evidence>
<dbReference type="OMA" id="QCQKQVA"/>
<feature type="transmembrane region" description="Helical" evidence="18">
    <location>
        <begin position="330"/>
        <end position="356"/>
    </location>
</feature>
<evidence type="ECO:0000256" key="15">
    <source>
        <dbReference type="ARBA" id="ARBA00031780"/>
    </source>
</evidence>
<evidence type="ECO:0000256" key="4">
    <source>
        <dbReference type="ARBA" id="ARBA00022692"/>
    </source>
</evidence>
<comment type="similarity">
    <text evidence="17">Belongs to the G-protein coupled receptor 1 family.</text>
</comment>
<evidence type="ECO:0000256" key="12">
    <source>
        <dbReference type="ARBA" id="ARBA00023170"/>
    </source>
</evidence>
<dbReference type="EMBL" id="AFYH01040950">
    <property type="status" value="NOT_ANNOTATED_CDS"/>
    <property type="molecule type" value="Genomic_DNA"/>
</dbReference>
<dbReference type="InParanoid" id="M3XJA8"/>
<evidence type="ECO:0000256" key="1">
    <source>
        <dbReference type="ARBA" id="ARBA00004651"/>
    </source>
</evidence>
<dbReference type="PROSITE" id="PS00237">
    <property type="entry name" value="G_PROTEIN_RECEP_F1_1"/>
    <property type="match status" value="1"/>
</dbReference>
<evidence type="ECO:0000256" key="16">
    <source>
        <dbReference type="PIRSR" id="PIRSR603912-52"/>
    </source>
</evidence>
<reference evidence="21" key="3">
    <citation type="submission" date="2025-09" db="UniProtKB">
        <authorList>
            <consortium name="Ensembl"/>
        </authorList>
    </citation>
    <scope>IDENTIFICATION</scope>
</reference>
<feature type="transmembrane region" description="Helical" evidence="18">
    <location>
        <begin position="237"/>
        <end position="257"/>
    </location>
</feature>
<dbReference type="GO" id="GO:0030194">
    <property type="term" value="P:positive regulation of blood coagulation"/>
    <property type="evidence" value="ECO:0007669"/>
    <property type="project" value="TreeGrafter"/>
</dbReference>
<protein>
    <recommendedName>
        <fullName evidence="2">Proteinase-activated receptor 1</fullName>
    </recommendedName>
    <alternativeName>
        <fullName evidence="15">Thrombin receptor</fullName>
    </alternativeName>
</protein>
<keyword evidence="14 17" id="KW-0807">Transducer</keyword>
<dbReference type="Ensembl" id="ENSLACT00000025323.1">
    <property type="protein sequence ID" value="ENSLACP00000022814.1"/>
    <property type="gene ID" value="ENSLACG00000009553.2"/>
</dbReference>
<evidence type="ECO:0000256" key="3">
    <source>
        <dbReference type="ARBA" id="ARBA00022475"/>
    </source>
</evidence>
<dbReference type="Bgee" id="ENSLACG00000009553">
    <property type="expression patterns" value="Expressed in pelvic fin and 3 other cell types or tissues"/>
</dbReference>
<dbReference type="PANTHER" id="PTHR24232:SF20">
    <property type="entry name" value="PROTEINASE-ACTIVATED RECEPTOR 1"/>
    <property type="match status" value="1"/>
</dbReference>
<evidence type="ECO:0000256" key="18">
    <source>
        <dbReference type="SAM" id="Phobius"/>
    </source>
</evidence>
<feature type="transmembrane region" description="Helical" evidence="18">
    <location>
        <begin position="156"/>
        <end position="175"/>
    </location>
</feature>
<keyword evidence="5" id="KW-0356">Hemostasis</keyword>
<keyword evidence="12 17" id="KW-0675">Receptor</keyword>
<dbReference type="FunFam" id="1.20.1070.10:FF:000040">
    <property type="entry name" value="Coagulation factor 2 (thrombin) receptor"/>
    <property type="match status" value="1"/>
</dbReference>
<sequence length="442" mass="49904">MNFKAAVLVGFALIYIGCADREKGSANETLTVAPSEQENQTTKMTAPSIRLRGFPAYFVQPTYESVLYGPDQYGSGDDEDNDDDDSGSGIEMKSQQIRNVSMVKVISKQSQRYLTSQWMTVFIPSVYTFVFATSLPLNCLSVLMFLFKLKVKKPAMVYMVNLAIADILFVSLLPFKISYHFAGNDWSFGSEMCRLVTAAFYCNMYCTVLLVTCISIDRFLAVVYPMRSLPWRSKGRASLICVGMWFIAIGSVIPLLLKEQTTKIPELGITTCHDVLDLSEFQSYYLYYFPIFCFFFFFVPLIVTSACYVGIIRCLSSTNVANKCKKTRAIFLTIAVFSVFIICFTPTNILLFIHYIYFSNGSSELTYFAYLISVSISSISCCIDPLIYYYASSQCQRQLRNLLCCTSDLETSSSCSQMENRTSRTVAYSSIYNSSIYKKLLA</sequence>
<keyword evidence="6 19" id="KW-0732">Signal</keyword>
<evidence type="ECO:0000313" key="22">
    <source>
        <dbReference type="Proteomes" id="UP000008672"/>
    </source>
</evidence>
<feature type="transmembrane region" description="Helical" evidence="18">
    <location>
        <begin position="285"/>
        <end position="309"/>
    </location>
</feature>
<keyword evidence="4 17" id="KW-0812">Transmembrane</keyword>
<dbReference type="Proteomes" id="UP000008672">
    <property type="component" value="Unassembled WGS sequence"/>
</dbReference>
<keyword evidence="13" id="KW-0325">Glycoprotein</keyword>
<dbReference type="STRING" id="7897.ENSLACP00000022814"/>
<feature type="domain" description="G-protein coupled receptors family 1 profile" evidence="20">
    <location>
        <begin position="137"/>
        <end position="388"/>
    </location>
</feature>
<dbReference type="EMBL" id="AFYH01040949">
    <property type="status" value="NOT_ANNOTATED_CDS"/>
    <property type="molecule type" value="Genomic_DNA"/>
</dbReference>
<evidence type="ECO:0000256" key="6">
    <source>
        <dbReference type="ARBA" id="ARBA00022729"/>
    </source>
</evidence>
<dbReference type="Pfam" id="PF00001">
    <property type="entry name" value="7tm_1"/>
    <property type="match status" value="1"/>
</dbReference>
<keyword evidence="7 18" id="KW-1133">Transmembrane helix</keyword>
<feature type="signal peptide" evidence="19">
    <location>
        <begin position="1"/>
        <end position="19"/>
    </location>
</feature>
<gene>
    <name evidence="21" type="primary">F2R</name>
</gene>
<dbReference type="OrthoDB" id="8881832at2759"/>
<evidence type="ECO:0000256" key="5">
    <source>
        <dbReference type="ARBA" id="ARBA00022696"/>
    </source>
</evidence>
<evidence type="ECO:0000256" key="17">
    <source>
        <dbReference type="RuleBase" id="RU000688"/>
    </source>
</evidence>
<dbReference type="AlphaFoldDB" id="M3XJA8"/>
<evidence type="ECO:0000313" key="21">
    <source>
        <dbReference type="Ensembl" id="ENSLACP00000022814.1"/>
    </source>
</evidence>
<dbReference type="GO" id="GO:0015057">
    <property type="term" value="F:thrombin-activated receptor activity"/>
    <property type="evidence" value="ECO:0007669"/>
    <property type="project" value="InterPro"/>
</dbReference>
<evidence type="ECO:0000256" key="2">
    <source>
        <dbReference type="ARBA" id="ARBA00019705"/>
    </source>
</evidence>
<evidence type="ECO:0000256" key="8">
    <source>
        <dbReference type="ARBA" id="ARBA00023040"/>
    </source>
</evidence>
<dbReference type="GeneTree" id="ENSGT01050000244840"/>
<dbReference type="InterPro" id="IPR000276">
    <property type="entry name" value="GPCR_Rhodpsn"/>
</dbReference>
<evidence type="ECO:0000256" key="13">
    <source>
        <dbReference type="ARBA" id="ARBA00023180"/>
    </source>
</evidence>
<dbReference type="InterPro" id="IPR017452">
    <property type="entry name" value="GPCR_Rhodpsn_7TM"/>
</dbReference>
<keyword evidence="9" id="KW-0094">Blood coagulation</keyword>
<feature type="transmembrane region" description="Helical" evidence="18">
    <location>
        <begin position="368"/>
        <end position="391"/>
    </location>
</feature>
<proteinExistence type="inferred from homology"/>
<dbReference type="GeneID" id="102349897"/>
<keyword evidence="8 17" id="KW-0297">G-protein coupled receptor</keyword>
<keyword evidence="3" id="KW-1003">Cell membrane</keyword>
<dbReference type="GO" id="GO:0007596">
    <property type="term" value="P:blood coagulation"/>
    <property type="evidence" value="ECO:0007669"/>
    <property type="project" value="UniProtKB-KW"/>
</dbReference>
<reference evidence="22" key="1">
    <citation type="submission" date="2011-08" db="EMBL/GenBank/DDBJ databases">
        <title>The draft genome of Latimeria chalumnae.</title>
        <authorList>
            <person name="Di Palma F."/>
            <person name="Alfoldi J."/>
            <person name="Johnson J."/>
            <person name="Berlin A."/>
            <person name="Gnerre S."/>
            <person name="Jaffe D."/>
            <person name="MacCallum I."/>
            <person name="Young S."/>
            <person name="Walker B.J."/>
            <person name="Lander E."/>
            <person name="Lindblad-Toh K."/>
        </authorList>
    </citation>
    <scope>NUCLEOTIDE SEQUENCE [LARGE SCALE GENOMIC DNA]</scope>
    <source>
        <strain evidence="22">Wild caught</strain>
    </source>
</reference>
<keyword evidence="22" id="KW-1185">Reference proteome</keyword>
<dbReference type="PRINTS" id="PR00908">
    <property type="entry name" value="THROMBINR"/>
</dbReference>
<keyword evidence="11 16" id="KW-1015">Disulfide bond</keyword>
<feature type="disulfide bond" evidence="16">
    <location>
        <begin position="193"/>
        <end position="272"/>
    </location>
</feature>
<dbReference type="FunCoup" id="M3XJA8">
    <property type="interactions" value="954"/>
</dbReference>
<dbReference type="GO" id="GO:0005886">
    <property type="term" value="C:plasma membrane"/>
    <property type="evidence" value="ECO:0007669"/>
    <property type="project" value="UniProtKB-SubCell"/>
</dbReference>
<dbReference type="Gene3D" id="1.20.1070.10">
    <property type="entry name" value="Rhodopsin 7-helix transmembrane proteins"/>
    <property type="match status" value="1"/>
</dbReference>
<keyword evidence="10 18" id="KW-0472">Membrane</keyword>
<dbReference type="PANTHER" id="PTHR24232">
    <property type="entry name" value="G-PROTEIN COUPLED RECEPTOR"/>
    <property type="match status" value="1"/>
</dbReference>
<evidence type="ECO:0000256" key="19">
    <source>
        <dbReference type="SAM" id="SignalP"/>
    </source>
</evidence>
<dbReference type="GO" id="GO:0035025">
    <property type="term" value="P:positive regulation of Rho protein signal transduction"/>
    <property type="evidence" value="ECO:0007669"/>
    <property type="project" value="TreeGrafter"/>
</dbReference>
<reference evidence="21" key="2">
    <citation type="submission" date="2025-08" db="UniProtKB">
        <authorList>
            <consortium name="Ensembl"/>
        </authorList>
    </citation>
    <scope>IDENTIFICATION</scope>
</reference>
<dbReference type="PRINTS" id="PR01428">
    <property type="entry name" value="PROTEASEAR"/>
</dbReference>
<evidence type="ECO:0000256" key="11">
    <source>
        <dbReference type="ARBA" id="ARBA00023157"/>
    </source>
</evidence>
<evidence type="ECO:0000256" key="7">
    <source>
        <dbReference type="ARBA" id="ARBA00022989"/>
    </source>
</evidence>
<evidence type="ECO:0000259" key="20">
    <source>
        <dbReference type="PROSITE" id="PS50262"/>
    </source>
</evidence>